<organism evidence="2">
    <name type="scientific">marine sediment metagenome</name>
    <dbReference type="NCBI Taxonomy" id="412755"/>
    <lineage>
        <taxon>unclassified sequences</taxon>
        <taxon>metagenomes</taxon>
        <taxon>ecological metagenomes</taxon>
    </lineage>
</organism>
<feature type="non-terminal residue" evidence="2">
    <location>
        <position position="121"/>
    </location>
</feature>
<dbReference type="EMBL" id="BART01039404">
    <property type="protein sequence ID" value="GAH13617.1"/>
    <property type="molecule type" value="Genomic_DNA"/>
</dbReference>
<feature type="transmembrane region" description="Helical" evidence="1">
    <location>
        <begin position="46"/>
        <end position="69"/>
    </location>
</feature>
<keyword evidence="1" id="KW-1133">Transmembrane helix</keyword>
<proteinExistence type="predicted"/>
<accession>X1D0E5</accession>
<keyword evidence="1" id="KW-0812">Transmembrane</keyword>
<feature type="transmembrane region" description="Helical" evidence="1">
    <location>
        <begin position="7"/>
        <end position="26"/>
    </location>
</feature>
<feature type="transmembrane region" description="Helical" evidence="1">
    <location>
        <begin position="90"/>
        <end position="109"/>
    </location>
</feature>
<feature type="non-terminal residue" evidence="2">
    <location>
        <position position="1"/>
    </location>
</feature>
<name>X1D0E5_9ZZZZ</name>
<comment type="caution">
    <text evidence="2">The sequence shown here is derived from an EMBL/GenBank/DDBJ whole genome shotgun (WGS) entry which is preliminary data.</text>
</comment>
<gene>
    <name evidence="2" type="ORF">S01H4_64782</name>
</gene>
<protein>
    <submittedName>
        <fullName evidence="2">Uncharacterized protein</fullName>
    </submittedName>
</protein>
<evidence type="ECO:0000313" key="2">
    <source>
        <dbReference type="EMBL" id="GAH13617.1"/>
    </source>
</evidence>
<dbReference type="AlphaFoldDB" id="X1D0E5"/>
<keyword evidence="1" id="KW-0472">Membrane</keyword>
<sequence length="121" mass="13764">RAFYYSFIASALIMVIGVWGLILAGIDPEIWEQYKTLEAGYQVAIVAAFITGHLILLVLFYAMFKGGIVRMCRTIYKNRTVAKKWEDYTYLRWLMGITILGIYVVVISYNNASVISISSFS</sequence>
<evidence type="ECO:0000256" key="1">
    <source>
        <dbReference type="SAM" id="Phobius"/>
    </source>
</evidence>
<reference evidence="2" key="1">
    <citation type="journal article" date="2014" name="Front. Microbiol.">
        <title>High frequency of phylogenetically diverse reductive dehalogenase-homologous genes in deep subseafloor sedimentary metagenomes.</title>
        <authorList>
            <person name="Kawai M."/>
            <person name="Futagami T."/>
            <person name="Toyoda A."/>
            <person name="Takaki Y."/>
            <person name="Nishi S."/>
            <person name="Hori S."/>
            <person name="Arai W."/>
            <person name="Tsubouchi T."/>
            <person name="Morono Y."/>
            <person name="Uchiyama I."/>
            <person name="Ito T."/>
            <person name="Fujiyama A."/>
            <person name="Inagaki F."/>
            <person name="Takami H."/>
        </authorList>
    </citation>
    <scope>NUCLEOTIDE SEQUENCE</scope>
    <source>
        <strain evidence="2">Expedition CK06-06</strain>
    </source>
</reference>